<dbReference type="AlphaFoldDB" id="A0A6I6ES76"/>
<dbReference type="Proteomes" id="UP000424752">
    <property type="component" value="Chromosome"/>
</dbReference>
<dbReference type="EMBL" id="CP046509">
    <property type="protein sequence ID" value="QGU87093.1"/>
    <property type="molecule type" value="Genomic_DNA"/>
</dbReference>
<organism evidence="1 2">
    <name type="scientific">Erwinia sorbitola</name>
    <dbReference type="NCBI Taxonomy" id="2681984"/>
    <lineage>
        <taxon>Bacteria</taxon>
        <taxon>Pseudomonadati</taxon>
        <taxon>Pseudomonadota</taxon>
        <taxon>Gammaproteobacteria</taxon>
        <taxon>Enterobacterales</taxon>
        <taxon>Erwiniaceae</taxon>
        <taxon>Erwinia</taxon>
    </lineage>
</organism>
<reference evidence="1 2" key="1">
    <citation type="submission" date="2019-12" db="EMBL/GenBank/DDBJ databases">
        <title>Erwinia sp. nov., isolated from droppings of birds in the Qinghai-Tiebt plateau of China.</title>
        <authorList>
            <person name="Ge Y."/>
        </authorList>
    </citation>
    <scope>NUCLEOTIDE SEQUENCE [LARGE SCALE GENOMIC DNA]</scope>
    <source>
        <strain evidence="1 2">J780</strain>
    </source>
</reference>
<dbReference type="RefSeq" id="WP_156287205.1">
    <property type="nucleotide sequence ID" value="NZ_CP046509.1"/>
</dbReference>
<gene>
    <name evidence="1" type="ORF">GN242_07635</name>
</gene>
<evidence type="ECO:0000313" key="1">
    <source>
        <dbReference type="EMBL" id="QGU87093.1"/>
    </source>
</evidence>
<dbReference type="KEGG" id="erwi:GN242_07635"/>
<name>A0A6I6ES76_9GAMM</name>
<evidence type="ECO:0000313" key="2">
    <source>
        <dbReference type="Proteomes" id="UP000424752"/>
    </source>
</evidence>
<sequence length="80" mass="9104">MNSDLGELLDTFQRQITDLRTQQIVQDSIIRSLLGAMPEEVKSQIKSQVKKTLEIQPTDEAGVNLKEIAQDYLARAYQIK</sequence>
<protein>
    <submittedName>
        <fullName evidence="1">Uncharacterized protein</fullName>
    </submittedName>
</protein>
<accession>A0A6I6ES76</accession>
<proteinExistence type="predicted"/>